<evidence type="ECO:0000313" key="3">
    <source>
        <dbReference type="Proteomes" id="UP000564677"/>
    </source>
</evidence>
<keyword evidence="3" id="KW-1185">Reference proteome</keyword>
<proteinExistence type="predicted"/>
<dbReference type="AlphaFoldDB" id="A0A7X5V1L3"/>
<accession>A0A7X5V1L3</accession>
<evidence type="ECO:0000313" key="2">
    <source>
        <dbReference type="EMBL" id="NIJ66231.1"/>
    </source>
</evidence>
<evidence type="ECO:0000256" key="1">
    <source>
        <dbReference type="SAM" id="SignalP"/>
    </source>
</evidence>
<dbReference type="RefSeq" id="WP_167300603.1">
    <property type="nucleotide sequence ID" value="NZ_CP170557.1"/>
</dbReference>
<dbReference type="Proteomes" id="UP000564677">
    <property type="component" value="Unassembled WGS sequence"/>
</dbReference>
<organism evidence="2 3">
    <name type="scientific">Sphingomonas leidyi</name>
    <dbReference type="NCBI Taxonomy" id="68569"/>
    <lineage>
        <taxon>Bacteria</taxon>
        <taxon>Pseudomonadati</taxon>
        <taxon>Pseudomonadota</taxon>
        <taxon>Alphaproteobacteria</taxon>
        <taxon>Sphingomonadales</taxon>
        <taxon>Sphingomonadaceae</taxon>
        <taxon>Sphingomonas</taxon>
    </lineage>
</organism>
<sequence length="142" mass="14428">MNRLNKLVLISSAVVGSTFFGSAAMAQAAPNGVLNGVVVATKGITVTCDLKLTLDAANNKGSIEMNPGDTNCAALHFNNMPYTTSYSAGVLTFHNVDVTTITIGDCYGDISGTWDGSTLTISGAVLPPHTGGPACTVDGFAA</sequence>
<feature type="chain" id="PRO_5031065862" evidence="1">
    <location>
        <begin position="29"/>
        <end position="142"/>
    </location>
</feature>
<gene>
    <name evidence="2" type="ORF">FHR20_003204</name>
</gene>
<dbReference type="EMBL" id="JAASQV010000003">
    <property type="protein sequence ID" value="NIJ66231.1"/>
    <property type="molecule type" value="Genomic_DNA"/>
</dbReference>
<keyword evidence="1" id="KW-0732">Signal</keyword>
<reference evidence="2 3" key="1">
    <citation type="submission" date="2020-03" db="EMBL/GenBank/DDBJ databases">
        <title>Genomic Encyclopedia of Type Strains, Phase IV (KMG-IV): sequencing the most valuable type-strain genomes for metagenomic binning, comparative biology and taxonomic classification.</title>
        <authorList>
            <person name="Goeker M."/>
        </authorList>
    </citation>
    <scope>NUCLEOTIDE SEQUENCE [LARGE SCALE GENOMIC DNA]</scope>
    <source>
        <strain evidence="2 3">DSM 4733</strain>
    </source>
</reference>
<name>A0A7X5V1L3_9SPHN</name>
<feature type="signal peptide" evidence="1">
    <location>
        <begin position="1"/>
        <end position="28"/>
    </location>
</feature>
<protein>
    <submittedName>
        <fullName evidence="2">Uncharacterized protein</fullName>
    </submittedName>
</protein>
<comment type="caution">
    <text evidence="2">The sequence shown here is derived from an EMBL/GenBank/DDBJ whole genome shotgun (WGS) entry which is preliminary data.</text>
</comment>